<protein>
    <submittedName>
        <fullName evidence="3">Crotonobetaine/carnitine-CoA ligase</fullName>
    </submittedName>
</protein>
<dbReference type="RefSeq" id="WP_110373661.1">
    <property type="nucleotide sequence ID" value="NZ_JAHBRY010000002.1"/>
</dbReference>
<dbReference type="InterPro" id="IPR020845">
    <property type="entry name" value="AMP-binding_CS"/>
</dbReference>
<dbReference type="PROSITE" id="PS00455">
    <property type="entry name" value="AMP_BINDING"/>
    <property type="match status" value="1"/>
</dbReference>
<dbReference type="InterPro" id="IPR025110">
    <property type="entry name" value="AMP-bd_C"/>
</dbReference>
<dbReference type="Proteomes" id="UP000248021">
    <property type="component" value="Unassembled WGS sequence"/>
</dbReference>
<dbReference type="PANTHER" id="PTHR43767:SF1">
    <property type="entry name" value="NONRIBOSOMAL PEPTIDE SYNTHASE PES1 (EUROFUNG)-RELATED"/>
    <property type="match status" value="1"/>
</dbReference>
<sequence>MPRAETSPFSRLDAVASATPGRLYARFGEQDITCGELSAWADRIARALVGAGLRPGAHVAVMMANRPLSLALIFGIARARMVWVPVNTRQQGTSLRYILEHCGPALVIADEALVPAITEARAELPGTRILALRSDGNHLDLPGDPETAALPQPPVSSDTFAIMYTSGTTGQPKGVCVTHRMFDFAARAVSMAADIGDGAVLFVWEPLFHIGGSQLLLLPLVYDLHLHMVPGFSASRFWDQVRESAATHIHYLGGILQILLRQPESPRDRDHQVRVAWGGGCVRDDWEAFERRFGVDIRECYGMTEASSMTTVNVGGPVGSVGRPVPWLHVELLDSDGRPVPAGERGEIVVSEYEQGALFEGYLDDPVATARALRGGRLFTGDAGSFDAAGNLIFHGRLNDSVRHRGENISAWEIEHVAVLHPAVAEAAMIGVKADIGEQDIKLFVVLRPGQSVAAAELCAWLAERLGRFRTPRYIAFVDGFPKTPSERIRKGLLPRDVADSWDRENPMERALVQSA</sequence>
<dbReference type="AlphaFoldDB" id="A0A2V3UE00"/>
<organism evidence="3 4">
    <name type="scientific">Chelatococcus asaccharovorans</name>
    <dbReference type="NCBI Taxonomy" id="28210"/>
    <lineage>
        <taxon>Bacteria</taxon>
        <taxon>Pseudomonadati</taxon>
        <taxon>Pseudomonadota</taxon>
        <taxon>Alphaproteobacteria</taxon>
        <taxon>Hyphomicrobiales</taxon>
        <taxon>Chelatococcaceae</taxon>
        <taxon>Chelatococcus</taxon>
    </lineage>
</organism>
<dbReference type="InterPro" id="IPR042099">
    <property type="entry name" value="ANL_N_sf"/>
</dbReference>
<dbReference type="InterPro" id="IPR045851">
    <property type="entry name" value="AMP-bd_C_sf"/>
</dbReference>
<feature type="domain" description="AMP-binding enzyme C-terminal" evidence="2">
    <location>
        <begin position="413"/>
        <end position="486"/>
    </location>
</feature>
<accession>A0A2V3UE00</accession>
<gene>
    <name evidence="3" type="ORF">C7450_102442</name>
</gene>
<dbReference type="Pfam" id="PF00501">
    <property type="entry name" value="AMP-binding"/>
    <property type="match status" value="1"/>
</dbReference>
<dbReference type="SUPFAM" id="SSF56801">
    <property type="entry name" value="Acetyl-CoA synthetase-like"/>
    <property type="match status" value="1"/>
</dbReference>
<dbReference type="Gene3D" id="3.40.50.12780">
    <property type="entry name" value="N-terminal domain of ligase-like"/>
    <property type="match status" value="1"/>
</dbReference>
<evidence type="ECO:0000313" key="3">
    <source>
        <dbReference type="EMBL" id="PXW63526.1"/>
    </source>
</evidence>
<keyword evidence="3" id="KW-0436">Ligase</keyword>
<dbReference type="GO" id="GO:0016878">
    <property type="term" value="F:acid-thiol ligase activity"/>
    <property type="evidence" value="ECO:0007669"/>
    <property type="project" value="UniProtKB-ARBA"/>
</dbReference>
<proteinExistence type="predicted"/>
<dbReference type="Pfam" id="PF13193">
    <property type="entry name" value="AMP-binding_C"/>
    <property type="match status" value="1"/>
</dbReference>
<dbReference type="EMBL" id="QJJK01000002">
    <property type="protein sequence ID" value="PXW63526.1"/>
    <property type="molecule type" value="Genomic_DNA"/>
</dbReference>
<keyword evidence="4" id="KW-1185">Reference proteome</keyword>
<feature type="domain" description="AMP-dependent synthetase/ligase" evidence="1">
    <location>
        <begin position="13"/>
        <end position="363"/>
    </location>
</feature>
<dbReference type="OrthoDB" id="7315605at2"/>
<dbReference type="InterPro" id="IPR000873">
    <property type="entry name" value="AMP-dep_synth/lig_dom"/>
</dbReference>
<name>A0A2V3UE00_9HYPH</name>
<evidence type="ECO:0000259" key="2">
    <source>
        <dbReference type="Pfam" id="PF13193"/>
    </source>
</evidence>
<dbReference type="InterPro" id="IPR050237">
    <property type="entry name" value="ATP-dep_AMP-bd_enzyme"/>
</dbReference>
<evidence type="ECO:0000259" key="1">
    <source>
        <dbReference type="Pfam" id="PF00501"/>
    </source>
</evidence>
<dbReference type="PANTHER" id="PTHR43767">
    <property type="entry name" value="LONG-CHAIN-FATTY-ACID--COA LIGASE"/>
    <property type="match status" value="1"/>
</dbReference>
<dbReference type="Gene3D" id="3.30.300.30">
    <property type="match status" value="1"/>
</dbReference>
<comment type="caution">
    <text evidence="3">The sequence shown here is derived from an EMBL/GenBank/DDBJ whole genome shotgun (WGS) entry which is preliminary data.</text>
</comment>
<evidence type="ECO:0000313" key="4">
    <source>
        <dbReference type="Proteomes" id="UP000248021"/>
    </source>
</evidence>
<reference evidence="3 4" key="1">
    <citation type="submission" date="2018-05" db="EMBL/GenBank/DDBJ databases">
        <title>Genomic Encyclopedia of Type Strains, Phase IV (KMG-IV): sequencing the most valuable type-strain genomes for metagenomic binning, comparative biology and taxonomic classification.</title>
        <authorList>
            <person name="Goeker M."/>
        </authorList>
    </citation>
    <scope>NUCLEOTIDE SEQUENCE [LARGE SCALE GENOMIC DNA]</scope>
    <source>
        <strain evidence="3 4">DSM 6462</strain>
    </source>
</reference>